<dbReference type="Proteomes" id="UP000002038">
    <property type="component" value="Unassembled WGS sequence"/>
</dbReference>
<dbReference type="VEuPathDB" id="FungiDB:BDBG_04760"/>
<name>A0A179UPU3_BLAGS</name>
<dbReference type="AlphaFoldDB" id="A0A179UPU3"/>
<feature type="compositionally biased region" description="Polar residues" evidence="1">
    <location>
        <begin position="33"/>
        <end position="47"/>
    </location>
</feature>
<evidence type="ECO:0000313" key="3">
    <source>
        <dbReference type="Proteomes" id="UP000002038"/>
    </source>
</evidence>
<feature type="compositionally biased region" description="Polar residues" evidence="1">
    <location>
        <begin position="1"/>
        <end position="13"/>
    </location>
</feature>
<keyword evidence="3" id="KW-1185">Reference proteome</keyword>
<proteinExistence type="predicted"/>
<feature type="region of interest" description="Disordered" evidence="1">
    <location>
        <begin position="1"/>
        <end position="47"/>
    </location>
</feature>
<evidence type="ECO:0000313" key="2">
    <source>
        <dbReference type="EMBL" id="OAT09218.1"/>
    </source>
</evidence>
<dbReference type="RefSeq" id="XP_002624896.1">
    <property type="nucleotide sequence ID" value="XM_002624850.1"/>
</dbReference>
<feature type="region of interest" description="Disordered" evidence="1">
    <location>
        <begin position="60"/>
        <end position="79"/>
    </location>
</feature>
<organism evidence="2 3">
    <name type="scientific">Blastomyces gilchristii (strain SLH14081)</name>
    <name type="common">Blastomyces dermatitidis</name>
    <dbReference type="NCBI Taxonomy" id="559298"/>
    <lineage>
        <taxon>Eukaryota</taxon>
        <taxon>Fungi</taxon>
        <taxon>Dikarya</taxon>
        <taxon>Ascomycota</taxon>
        <taxon>Pezizomycotina</taxon>
        <taxon>Eurotiomycetes</taxon>
        <taxon>Eurotiomycetidae</taxon>
        <taxon>Onygenales</taxon>
        <taxon>Ajellomycetaceae</taxon>
        <taxon>Blastomyces</taxon>
    </lineage>
</organism>
<reference evidence="3" key="1">
    <citation type="journal article" date="2015" name="PLoS Genet.">
        <title>The dynamic genome and transcriptome of the human fungal pathogen Blastomyces and close relative Emmonsia.</title>
        <authorList>
            <person name="Munoz J.F."/>
            <person name="Gauthier G.M."/>
            <person name="Desjardins C.A."/>
            <person name="Gallo J.E."/>
            <person name="Holder J."/>
            <person name="Sullivan T.D."/>
            <person name="Marty A.J."/>
            <person name="Carmen J.C."/>
            <person name="Chen Z."/>
            <person name="Ding L."/>
            <person name="Gujja S."/>
            <person name="Magrini V."/>
            <person name="Misas E."/>
            <person name="Mitreva M."/>
            <person name="Priest M."/>
            <person name="Saif S."/>
            <person name="Whiston E.A."/>
            <person name="Young S."/>
            <person name="Zeng Q."/>
            <person name="Goldman W.E."/>
            <person name="Mardis E.R."/>
            <person name="Taylor J.W."/>
            <person name="McEwen J.G."/>
            <person name="Clay O.K."/>
            <person name="Klein B.S."/>
            <person name="Cuomo C.A."/>
        </authorList>
    </citation>
    <scope>NUCLEOTIDE SEQUENCE [LARGE SCALE GENOMIC DNA]</scope>
    <source>
        <strain evidence="3">SLH14081</strain>
    </source>
</reference>
<dbReference type="EMBL" id="GG657456">
    <property type="protein sequence ID" value="OAT09218.1"/>
    <property type="molecule type" value="Genomic_DNA"/>
</dbReference>
<dbReference type="GeneID" id="8504541"/>
<dbReference type="KEGG" id="bgh:BDBG_04760"/>
<evidence type="ECO:0000256" key="1">
    <source>
        <dbReference type="SAM" id="MobiDB-lite"/>
    </source>
</evidence>
<accession>A0A179UPU3</accession>
<sequence length="79" mass="8479">MSSTQTRFTTGTNLVHLMSHQPSPRELRHRSVNPPTTTPAASGSASDIYITNGSAATTATQESPLFDWETMGISSDQRG</sequence>
<gene>
    <name evidence="2" type="ORF">BDBG_04760</name>
</gene>
<protein>
    <submittedName>
        <fullName evidence="2">Uncharacterized protein</fullName>
    </submittedName>
</protein>